<evidence type="ECO:0000259" key="2">
    <source>
        <dbReference type="Pfam" id="PF13439"/>
    </source>
</evidence>
<keyword evidence="3" id="KW-0328">Glycosyltransferase</keyword>
<dbReference type="SUPFAM" id="SSF53756">
    <property type="entry name" value="UDP-Glycosyltransferase/glycogen phosphorylase"/>
    <property type="match status" value="1"/>
</dbReference>
<proteinExistence type="predicted"/>
<dbReference type="EMBL" id="JAGUCO010000008">
    <property type="protein sequence ID" value="MBS2099079.1"/>
    <property type="molecule type" value="Genomic_DNA"/>
</dbReference>
<dbReference type="Proteomes" id="UP000708576">
    <property type="component" value="Unassembled WGS sequence"/>
</dbReference>
<dbReference type="InterPro" id="IPR028098">
    <property type="entry name" value="Glyco_trans_4-like_N"/>
</dbReference>
<dbReference type="EC" id="2.4.-.-" evidence="3"/>
<feature type="domain" description="Glycosyltransferase subfamily 4-like N-terminal" evidence="2">
    <location>
        <begin position="21"/>
        <end position="173"/>
    </location>
</feature>
<dbReference type="PANTHER" id="PTHR12526">
    <property type="entry name" value="GLYCOSYLTRANSFERASE"/>
    <property type="match status" value="1"/>
</dbReference>
<evidence type="ECO:0000313" key="4">
    <source>
        <dbReference type="Proteomes" id="UP000708576"/>
    </source>
</evidence>
<keyword evidence="4" id="KW-1185">Reference proteome</keyword>
<evidence type="ECO:0000313" key="3">
    <source>
        <dbReference type="EMBL" id="MBS2099079.1"/>
    </source>
</evidence>
<dbReference type="Gene3D" id="3.40.50.2000">
    <property type="entry name" value="Glycogen Phosphorylase B"/>
    <property type="match status" value="2"/>
</dbReference>
<comment type="caution">
    <text evidence="3">The sequence shown here is derived from an EMBL/GenBank/DDBJ whole genome shotgun (WGS) entry which is preliminary data.</text>
</comment>
<keyword evidence="3" id="KW-0808">Transferase</keyword>
<name>A0ABS5JW56_9BACT</name>
<evidence type="ECO:0000259" key="1">
    <source>
        <dbReference type="Pfam" id="PF00534"/>
    </source>
</evidence>
<organism evidence="3 4">
    <name type="scientific">Carboxylicivirga linearis</name>
    <dbReference type="NCBI Taxonomy" id="1628157"/>
    <lineage>
        <taxon>Bacteria</taxon>
        <taxon>Pseudomonadati</taxon>
        <taxon>Bacteroidota</taxon>
        <taxon>Bacteroidia</taxon>
        <taxon>Marinilabiliales</taxon>
        <taxon>Marinilabiliaceae</taxon>
        <taxon>Carboxylicivirga</taxon>
    </lineage>
</organism>
<protein>
    <submittedName>
        <fullName evidence="3">Glycosyltransferase</fullName>
        <ecNumber evidence="3">2.4.-.-</ecNumber>
    </submittedName>
</protein>
<gene>
    <name evidence="3" type="ORF">KEM10_12375</name>
</gene>
<dbReference type="Pfam" id="PF00534">
    <property type="entry name" value="Glycos_transf_1"/>
    <property type="match status" value="1"/>
</dbReference>
<dbReference type="RefSeq" id="WP_212216324.1">
    <property type="nucleotide sequence ID" value="NZ_JAGUCO010000008.1"/>
</dbReference>
<accession>A0ABS5JW56</accession>
<reference evidence="3 4" key="1">
    <citation type="journal article" date="2015" name="Int. J. Syst. Evol. Microbiol.">
        <title>Carboxylicivirga linearis sp. nov., isolated from a sea cucumber culture pond.</title>
        <authorList>
            <person name="Wang F.Q."/>
            <person name="Zhou Y.X."/>
            <person name="Lin X.Z."/>
            <person name="Chen G.J."/>
            <person name="Du Z.J."/>
        </authorList>
    </citation>
    <scope>NUCLEOTIDE SEQUENCE [LARGE SCALE GENOMIC DNA]</scope>
    <source>
        <strain evidence="3 4">FB218</strain>
    </source>
</reference>
<dbReference type="InterPro" id="IPR001296">
    <property type="entry name" value="Glyco_trans_1"/>
</dbReference>
<feature type="domain" description="Glycosyl transferase family 1" evidence="1">
    <location>
        <begin position="183"/>
        <end position="343"/>
    </location>
</feature>
<sequence>MAGKTKRLRVLFTIPNFDTAGSGKALLKVASRLNPYRFDVQIACIHKRGKFFKMVEDSGFPIHIINYLHPMSNRISGLRHCIKVARQFRKIKPDIIHSYNYSADYSEALAAQLAGCKWVYTKKNMNWGGASANGWKLRTWLANHIAYQNHDMKTEFFPDSTKVSYVPRGVDMEEFSPGQPKASIRDEFSLSGREFVFMCVANLVPVKGIEVLIEAFASLNDKDKDLKLIIVGDDQNDYGQQLQRKVKEEYKLENVVFTGKRSDVKDLLHLCDVFVLPTLNEGRREGSPVALLESMASGCLVLGSAIAGVKDQLKEFPNLLFEAGNSEQLKERMQALFELNEADKEHLKQQLVEYVKAQLLIELEVQRHEALYEKIS</sequence>
<dbReference type="GO" id="GO:0016757">
    <property type="term" value="F:glycosyltransferase activity"/>
    <property type="evidence" value="ECO:0007669"/>
    <property type="project" value="UniProtKB-KW"/>
</dbReference>
<dbReference type="Pfam" id="PF13439">
    <property type="entry name" value="Glyco_transf_4"/>
    <property type="match status" value="1"/>
</dbReference>